<dbReference type="InterPro" id="IPR016181">
    <property type="entry name" value="Acyl_CoA_acyltransferase"/>
</dbReference>
<dbReference type="AlphaFoldDB" id="A0A9D1IDS1"/>
<protein>
    <submittedName>
        <fullName evidence="4">GNAT family N-acetyltransferase</fullName>
    </submittedName>
</protein>
<comment type="caution">
    <text evidence="4">The sequence shown here is derived from an EMBL/GenBank/DDBJ whole genome shotgun (WGS) entry which is preliminary data.</text>
</comment>
<dbReference type="EMBL" id="DVMW01000024">
    <property type="protein sequence ID" value="HIU35570.1"/>
    <property type="molecule type" value="Genomic_DNA"/>
</dbReference>
<dbReference type="PANTHER" id="PTHR43877">
    <property type="entry name" value="AMINOALKYLPHOSPHONATE N-ACETYLTRANSFERASE-RELATED-RELATED"/>
    <property type="match status" value="1"/>
</dbReference>
<sequence length="187" mass="20907">MPMYIRPLCPGDVPAVEEICLATAAEPLRGTRRRREGTLLLYSRCYTRTERDFCFVAVNEHDRPLGYILCAPELSRFRAAFAAVEGRALLRLGLRYWVQGRGAFALQKPFEAQYPAHLHIDLLPEAQGQGMGSQLMETLLQTLRRAGVPGVFLCVGADNARAVAFYQKHGFTVLRRLPGGICMGKRL</sequence>
<dbReference type="InterPro" id="IPR000182">
    <property type="entry name" value="GNAT_dom"/>
</dbReference>
<name>A0A9D1IDS1_9FIRM</name>
<dbReference type="SUPFAM" id="SSF55729">
    <property type="entry name" value="Acyl-CoA N-acyltransferases (Nat)"/>
    <property type="match status" value="1"/>
</dbReference>
<accession>A0A9D1IDS1</accession>
<dbReference type="GO" id="GO:0016747">
    <property type="term" value="F:acyltransferase activity, transferring groups other than amino-acyl groups"/>
    <property type="evidence" value="ECO:0007669"/>
    <property type="project" value="InterPro"/>
</dbReference>
<organism evidence="4 5">
    <name type="scientific">Candidatus Fimenecus excrementigallinarum</name>
    <dbReference type="NCBI Taxonomy" id="2840816"/>
    <lineage>
        <taxon>Bacteria</taxon>
        <taxon>Bacillati</taxon>
        <taxon>Bacillota</taxon>
        <taxon>Clostridia</taxon>
        <taxon>Candidatus Fimenecus</taxon>
    </lineage>
</organism>
<keyword evidence="2" id="KW-0012">Acyltransferase</keyword>
<dbReference type="Pfam" id="PF00583">
    <property type="entry name" value="Acetyltransf_1"/>
    <property type="match status" value="1"/>
</dbReference>
<reference evidence="4" key="1">
    <citation type="submission" date="2020-10" db="EMBL/GenBank/DDBJ databases">
        <authorList>
            <person name="Gilroy R."/>
        </authorList>
    </citation>
    <scope>NUCLEOTIDE SEQUENCE</scope>
    <source>
        <strain evidence="4">ChiGjej1B1-19959</strain>
    </source>
</reference>
<evidence type="ECO:0000259" key="3">
    <source>
        <dbReference type="PROSITE" id="PS51186"/>
    </source>
</evidence>
<evidence type="ECO:0000256" key="1">
    <source>
        <dbReference type="ARBA" id="ARBA00022679"/>
    </source>
</evidence>
<reference evidence="4" key="2">
    <citation type="journal article" date="2021" name="PeerJ">
        <title>Extensive microbial diversity within the chicken gut microbiome revealed by metagenomics and culture.</title>
        <authorList>
            <person name="Gilroy R."/>
            <person name="Ravi A."/>
            <person name="Getino M."/>
            <person name="Pursley I."/>
            <person name="Horton D.L."/>
            <person name="Alikhan N.F."/>
            <person name="Baker D."/>
            <person name="Gharbi K."/>
            <person name="Hall N."/>
            <person name="Watson M."/>
            <person name="Adriaenssens E.M."/>
            <person name="Foster-Nyarko E."/>
            <person name="Jarju S."/>
            <person name="Secka A."/>
            <person name="Antonio M."/>
            <person name="Oren A."/>
            <person name="Chaudhuri R.R."/>
            <person name="La Ragione R."/>
            <person name="Hildebrand F."/>
            <person name="Pallen M.J."/>
        </authorList>
    </citation>
    <scope>NUCLEOTIDE SEQUENCE</scope>
    <source>
        <strain evidence="4">ChiGjej1B1-19959</strain>
    </source>
</reference>
<dbReference type="PROSITE" id="PS51186">
    <property type="entry name" value="GNAT"/>
    <property type="match status" value="1"/>
</dbReference>
<dbReference type="InterPro" id="IPR050832">
    <property type="entry name" value="Bact_Acetyltransf"/>
</dbReference>
<evidence type="ECO:0000313" key="5">
    <source>
        <dbReference type="Proteomes" id="UP000824071"/>
    </source>
</evidence>
<gene>
    <name evidence="4" type="ORF">IAC53_03060</name>
</gene>
<feature type="domain" description="N-acetyltransferase" evidence="3">
    <location>
        <begin position="3"/>
        <end position="187"/>
    </location>
</feature>
<dbReference type="Gene3D" id="3.40.630.30">
    <property type="match status" value="1"/>
</dbReference>
<dbReference type="CDD" id="cd04301">
    <property type="entry name" value="NAT_SF"/>
    <property type="match status" value="1"/>
</dbReference>
<proteinExistence type="predicted"/>
<evidence type="ECO:0000256" key="2">
    <source>
        <dbReference type="ARBA" id="ARBA00023315"/>
    </source>
</evidence>
<evidence type="ECO:0000313" key="4">
    <source>
        <dbReference type="EMBL" id="HIU35570.1"/>
    </source>
</evidence>
<keyword evidence="1" id="KW-0808">Transferase</keyword>
<dbReference type="Proteomes" id="UP000824071">
    <property type="component" value="Unassembled WGS sequence"/>
</dbReference>